<sequence length="232" mass="25722">MTKDYAKKRRLHAPVKSRGHTASSTLIMPTWAWMITGLTLGLTLAAILYWKLNAKHALPQTATIAIEETSSKGTQKQRVSAQSQEEKSHRFDFYTVLPSMTMDTPDSTTSTVDLAMKAEPSLPLSKPQPQETQPQTTALTTPQASPAPSAETESKFIVQVGAFRTLQQAEELKAQLTLSGMQASIQTFERSPSDTWHRVYVGPFTNKSEAHVLQQRLQQTQALNGLVLKMRV</sequence>
<dbReference type="Gene3D" id="3.30.70.1070">
    <property type="entry name" value="Sporulation related repeat"/>
    <property type="match status" value="1"/>
</dbReference>
<dbReference type="EMBL" id="LKAJ02000001">
    <property type="protein sequence ID" value="MCS5712637.1"/>
    <property type="molecule type" value="Genomic_DNA"/>
</dbReference>
<evidence type="ECO:0000313" key="5">
    <source>
        <dbReference type="EMBL" id="MCS5712637.1"/>
    </source>
</evidence>
<feature type="region of interest" description="Disordered" evidence="1">
    <location>
        <begin position="121"/>
        <end position="152"/>
    </location>
</feature>
<dbReference type="AlphaFoldDB" id="A0A0Q9YN74"/>
<feature type="transmembrane region" description="Helical" evidence="2">
    <location>
        <begin position="31"/>
        <end position="50"/>
    </location>
</feature>
<evidence type="ECO:0000313" key="6">
    <source>
        <dbReference type="Proteomes" id="UP000051497"/>
    </source>
</evidence>
<dbReference type="PANTHER" id="PTHR38687:SF2">
    <property type="entry name" value="CELL DIVISION PROTEIN FTSN"/>
    <property type="match status" value="1"/>
</dbReference>
<evidence type="ECO:0000313" key="4">
    <source>
        <dbReference type="EMBL" id="KRG22160.1"/>
    </source>
</evidence>
<reference evidence="5" key="3">
    <citation type="submission" date="2021-06" db="EMBL/GenBank/DDBJ databases">
        <title>Genomic Description and Analysis of Intracellular Bacteria, Candidatus Berkiella cookevillensis and Candidatus Berkiella aquae.</title>
        <authorList>
            <person name="Kidane D.T."/>
            <person name="Mehari Y.T."/>
            <person name="Rice F.C."/>
            <person name="Arivett B.A."/>
            <person name="Farone A.L."/>
            <person name="Berk S.G."/>
            <person name="Farone M.B."/>
        </authorList>
    </citation>
    <scope>NUCLEOTIDE SEQUENCE</scope>
    <source>
        <strain evidence="5">HT99</strain>
    </source>
</reference>
<keyword evidence="4" id="KW-0131">Cell cycle</keyword>
<dbReference type="EMBL" id="LKAJ01000002">
    <property type="protein sequence ID" value="KRG22160.1"/>
    <property type="molecule type" value="Genomic_DNA"/>
</dbReference>
<reference evidence="5" key="2">
    <citation type="journal article" date="2016" name="Genome Announc.">
        <title>Draft Genome Sequences of Two Novel Amoeba-Resistant Intranuclear Bacteria, 'Candidatus Berkiella cookevillensis' and 'Candidatus Berkiella aquae'.</title>
        <authorList>
            <person name="Mehari Y.T."/>
            <person name="Arivett B.A."/>
            <person name="Farone A.L."/>
            <person name="Gunderson J.H."/>
            <person name="Farone M.B."/>
        </authorList>
    </citation>
    <scope>NUCLEOTIDE SEQUENCE</scope>
    <source>
        <strain evidence="5">HT99</strain>
    </source>
</reference>
<feature type="domain" description="SPOR" evidence="3">
    <location>
        <begin position="150"/>
        <end position="230"/>
    </location>
</feature>
<dbReference type="PANTHER" id="PTHR38687">
    <property type="entry name" value="CELL DIVISION PROTEIN DEDD-RELATED"/>
    <property type="match status" value="1"/>
</dbReference>
<keyword evidence="2" id="KW-0812">Transmembrane</keyword>
<organism evidence="4">
    <name type="scientific">Candidatus Berkiella aquae</name>
    <dbReference type="NCBI Taxonomy" id="295108"/>
    <lineage>
        <taxon>Bacteria</taxon>
        <taxon>Pseudomonadati</taxon>
        <taxon>Pseudomonadota</taxon>
        <taxon>Gammaproteobacteria</taxon>
        <taxon>Candidatus Berkiellales</taxon>
        <taxon>Candidatus Berkiellaceae</taxon>
        <taxon>Candidatus Berkiella</taxon>
    </lineage>
</organism>
<dbReference type="PROSITE" id="PS51724">
    <property type="entry name" value="SPOR"/>
    <property type="match status" value="1"/>
</dbReference>
<dbReference type="GO" id="GO:0042834">
    <property type="term" value="F:peptidoglycan binding"/>
    <property type="evidence" value="ECO:0007669"/>
    <property type="project" value="InterPro"/>
</dbReference>
<keyword evidence="6" id="KW-1185">Reference proteome</keyword>
<proteinExistence type="predicted"/>
<evidence type="ECO:0000256" key="2">
    <source>
        <dbReference type="SAM" id="Phobius"/>
    </source>
</evidence>
<gene>
    <name evidence="4" type="primary">ftsN</name>
    <name evidence="4" type="ORF">HT99x_00577</name>
    <name evidence="5" type="ORF">HT99x_014455</name>
</gene>
<protein>
    <submittedName>
        <fullName evidence="4">Cell division protein FtsN</fullName>
    </submittedName>
    <submittedName>
        <fullName evidence="5">SPOR domain-containing protein</fullName>
    </submittedName>
</protein>
<keyword evidence="2" id="KW-1133">Transmembrane helix</keyword>
<dbReference type="InterPro" id="IPR052521">
    <property type="entry name" value="Cell_div_SPOR-domain"/>
</dbReference>
<name>A0A0Q9YN74_9GAMM</name>
<comment type="caution">
    <text evidence="4">The sequence shown here is derived from an EMBL/GenBank/DDBJ whole genome shotgun (WGS) entry which is preliminary data.</text>
</comment>
<dbReference type="GO" id="GO:0051301">
    <property type="term" value="P:cell division"/>
    <property type="evidence" value="ECO:0007669"/>
    <property type="project" value="UniProtKB-KW"/>
</dbReference>
<keyword evidence="2" id="KW-0472">Membrane</keyword>
<reference evidence="4" key="1">
    <citation type="submission" date="2015-09" db="EMBL/GenBank/DDBJ databases">
        <title>Draft Genome Sequences of Two Novel Amoeba-resistant Intranuclear Bacteria, Candidatus Berkiella cookevillensis and Candidatus Berkiella aquae.</title>
        <authorList>
            <person name="Mehari Y.T."/>
            <person name="Arivett B.A."/>
            <person name="Farone A.L."/>
            <person name="Gunderson J.H."/>
            <person name="Farone M.B."/>
        </authorList>
    </citation>
    <scope>NUCLEOTIDE SEQUENCE [LARGE SCALE GENOMIC DNA]</scope>
    <source>
        <strain evidence="4">HT99</strain>
    </source>
</reference>
<evidence type="ECO:0000256" key="1">
    <source>
        <dbReference type="SAM" id="MobiDB-lite"/>
    </source>
</evidence>
<feature type="compositionally biased region" description="Low complexity" evidence="1">
    <location>
        <begin position="127"/>
        <end position="151"/>
    </location>
</feature>
<dbReference type="InterPro" id="IPR036680">
    <property type="entry name" value="SPOR-like_sf"/>
</dbReference>
<dbReference type="InterPro" id="IPR007730">
    <property type="entry name" value="SPOR-like_dom"/>
</dbReference>
<dbReference type="Pfam" id="PF05036">
    <property type="entry name" value="SPOR"/>
    <property type="match status" value="1"/>
</dbReference>
<dbReference type="Proteomes" id="UP000051497">
    <property type="component" value="Unassembled WGS sequence"/>
</dbReference>
<keyword evidence="4" id="KW-0132">Cell division</keyword>
<evidence type="ECO:0000259" key="3">
    <source>
        <dbReference type="PROSITE" id="PS51724"/>
    </source>
</evidence>
<dbReference type="STRING" id="295108.HT99x_00577"/>
<dbReference type="OrthoDB" id="8558195at2"/>
<dbReference type="RefSeq" id="WP_075065221.1">
    <property type="nucleotide sequence ID" value="NZ_LKAJ02000001.1"/>
</dbReference>
<accession>A0A0Q9YN74</accession>
<dbReference type="SUPFAM" id="SSF110997">
    <property type="entry name" value="Sporulation related repeat"/>
    <property type="match status" value="1"/>
</dbReference>